<dbReference type="PROSITE" id="PS50011">
    <property type="entry name" value="PROTEIN_KINASE_DOM"/>
    <property type="match status" value="1"/>
</dbReference>
<keyword evidence="4" id="KW-0547">Nucleotide-binding</keyword>
<dbReference type="InParanoid" id="A0A024FVR3"/>
<accession>A0A024FVR3</accession>
<gene>
    <name evidence="12" type="ORF">BN9_121300</name>
</gene>
<evidence type="ECO:0000256" key="4">
    <source>
        <dbReference type="ARBA" id="ARBA00022741"/>
    </source>
</evidence>
<organism evidence="12 13">
    <name type="scientific">Albugo candida</name>
    <dbReference type="NCBI Taxonomy" id="65357"/>
    <lineage>
        <taxon>Eukaryota</taxon>
        <taxon>Sar</taxon>
        <taxon>Stramenopiles</taxon>
        <taxon>Oomycota</taxon>
        <taxon>Peronosporomycetes</taxon>
        <taxon>Albuginales</taxon>
        <taxon>Albuginaceae</taxon>
        <taxon>Albugo</taxon>
    </lineage>
</organism>
<comment type="similarity">
    <text evidence="1">Belongs to the protein kinase superfamily. CMGC Ser/Thr protein kinase family. CDC2/CDKX subfamily.</text>
</comment>
<protein>
    <recommendedName>
        <fullName evidence="8">Cyclin-dependent kinase 2 homolog</fullName>
    </recommendedName>
    <alternativeName>
        <fullName evidence="9">Cell division control protein 2 homolog</fullName>
    </alternativeName>
    <alternativeName>
        <fullName evidence="10">cdc2-related kinase 2</fullName>
    </alternativeName>
</protein>
<dbReference type="Gene3D" id="1.10.510.10">
    <property type="entry name" value="Transferase(Phosphotransferase) domain 1"/>
    <property type="match status" value="1"/>
</dbReference>
<dbReference type="PANTHER" id="PTHR24056">
    <property type="entry name" value="CELL DIVISION PROTEIN KINASE"/>
    <property type="match status" value="1"/>
</dbReference>
<dbReference type="Proteomes" id="UP000053237">
    <property type="component" value="Unassembled WGS sequence"/>
</dbReference>
<dbReference type="Pfam" id="PF00069">
    <property type="entry name" value="Pkinase"/>
    <property type="match status" value="1"/>
</dbReference>
<dbReference type="GO" id="GO:0005524">
    <property type="term" value="F:ATP binding"/>
    <property type="evidence" value="ECO:0007669"/>
    <property type="project" value="UniProtKB-KW"/>
</dbReference>
<dbReference type="InterPro" id="IPR000719">
    <property type="entry name" value="Prot_kinase_dom"/>
</dbReference>
<evidence type="ECO:0000256" key="7">
    <source>
        <dbReference type="ARBA" id="ARBA00038543"/>
    </source>
</evidence>
<evidence type="ECO:0000256" key="5">
    <source>
        <dbReference type="ARBA" id="ARBA00022777"/>
    </source>
</evidence>
<evidence type="ECO:0000256" key="8">
    <source>
        <dbReference type="ARBA" id="ARBA00039612"/>
    </source>
</evidence>
<dbReference type="Gene3D" id="3.30.200.20">
    <property type="entry name" value="Phosphorylase Kinase, domain 1"/>
    <property type="match status" value="1"/>
</dbReference>
<comment type="subunit">
    <text evidence="7">May form a complex composed of at least the catalytic subunit CRK2 and a cyclin.</text>
</comment>
<keyword evidence="13" id="KW-1185">Reference proteome</keyword>
<evidence type="ECO:0000256" key="1">
    <source>
        <dbReference type="ARBA" id="ARBA00006485"/>
    </source>
</evidence>
<dbReference type="InterPro" id="IPR008271">
    <property type="entry name" value="Ser/Thr_kinase_AS"/>
</dbReference>
<proteinExistence type="inferred from homology"/>
<dbReference type="STRING" id="65357.A0A024FVR3"/>
<comment type="caution">
    <text evidence="12">The sequence shown here is derived from an EMBL/GenBank/DDBJ whole genome shotgun (WGS) entry which is preliminary data.</text>
</comment>
<dbReference type="SMART" id="SM00220">
    <property type="entry name" value="S_TKc"/>
    <property type="match status" value="1"/>
</dbReference>
<feature type="domain" description="Protein kinase" evidence="11">
    <location>
        <begin position="1"/>
        <end position="139"/>
    </location>
</feature>
<dbReference type="InterPro" id="IPR050108">
    <property type="entry name" value="CDK"/>
</dbReference>
<dbReference type="OrthoDB" id="1732493at2759"/>
<dbReference type="GO" id="GO:0004674">
    <property type="term" value="F:protein serine/threonine kinase activity"/>
    <property type="evidence" value="ECO:0007669"/>
    <property type="project" value="UniProtKB-KW"/>
</dbReference>
<evidence type="ECO:0000256" key="6">
    <source>
        <dbReference type="ARBA" id="ARBA00022840"/>
    </source>
</evidence>
<dbReference type="SUPFAM" id="SSF56112">
    <property type="entry name" value="Protein kinase-like (PK-like)"/>
    <property type="match status" value="1"/>
</dbReference>
<dbReference type="InterPro" id="IPR011009">
    <property type="entry name" value="Kinase-like_dom_sf"/>
</dbReference>
<evidence type="ECO:0000256" key="2">
    <source>
        <dbReference type="ARBA" id="ARBA00022527"/>
    </source>
</evidence>
<dbReference type="GO" id="GO:0007346">
    <property type="term" value="P:regulation of mitotic cell cycle"/>
    <property type="evidence" value="ECO:0007669"/>
    <property type="project" value="TreeGrafter"/>
</dbReference>
<dbReference type="AlphaFoldDB" id="A0A024FVR3"/>
<name>A0A024FVR3_9STRA</name>
<sequence length="139" mass="16035">MSGDLCKEGFPVTALRETNALLQLRHPNIIHVREMVVGSSSDKIYMVMEYAENDLRTLMQKKMKHTFLQSEVKTILQSLLSAVAYMHANWFIHRDLKTANLLYDKNGVVKVCDFGLARQYGDPTRKYTPLVVTLWYRAP</sequence>
<evidence type="ECO:0000256" key="3">
    <source>
        <dbReference type="ARBA" id="ARBA00022679"/>
    </source>
</evidence>
<evidence type="ECO:0000259" key="11">
    <source>
        <dbReference type="PROSITE" id="PS50011"/>
    </source>
</evidence>
<evidence type="ECO:0000256" key="9">
    <source>
        <dbReference type="ARBA" id="ARBA00041902"/>
    </source>
</evidence>
<dbReference type="PROSITE" id="PS00108">
    <property type="entry name" value="PROTEIN_KINASE_ST"/>
    <property type="match status" value="1"/>
</dbReference>
<keyword evidence="5" id="KW-0418">Kinase</keyword>
<evidence type="ECO:0000313" key="12">
    <source>
        <dbReference type="EMBL" id="CCI10972.1"/>
    </source>
</evidence>
<evidence type="ECO:0000313" key="13">
    <source>
        <dbReference type="Proteomes" id="UP000053237"/>
    </source>
</evidence>
<dbReference type="EMBL" id="CAIX01000485">
    <property type="protein sequence ID" value="CCI10972.1"/>
    <property type="molecule type" value="Genomic_DNA"/>
</dbReference>
<dbReference type="PANTHER" id="PTHR24056:SF107">
    <property type="entry name" value="CYCLIN-DEPENDENT KINASE 11A-RELATED"/>
    <property type="match status" value="1"/>
</dbReference>
<keyword evidence="3" id="KW-0808">Transferase</keyword>
<reference evidence="12 13" key="1">
    <citation type="submission" date="2012-05" db="EMBL/GenBank/DDBJ databases">
        <title>Recombination and specialization in a pathogen metapopulation.</title>
        <authorList>
            <person name="Gardiner A."/>
            <person name="Kemen E."/>
            <person name="Schultz-Larsen T."/>
            <person name="MacLean D."/>
            <person name="Van Oosterhout C."/>
            <person name="Jones J.D.G."/>
        </authorList>
    </citation>
    <scope>NUCLEOTIDE SEQUENCE [LARGE SCALE GENOMIC DNA]</scope>
    <source>
        <strain evidence="12 13">Ac Nc2</strain>
    </source>
</reference>
<keyword evidence="2" id="KW-0723">Serine/threonine-protein kinase</keyword>
<evidence type="ECO:0000256" key="10">
    <source>
        <dbReference type="ARBA" id="ARBA00042858"/>
    </source>
</evidence>
<dbReference type="GO" id="GO:0005634">
    <property type="term" value="C:nucleus"/>
    <property type="evidence" value="ECO:0007669"/>
    <property type="project" value="TreeGrafter"/>
</dbReference>
<keyword evidence="6" id="KW-0067">ATP-binding</keyword>